<feature type="compositionally biased region" description="Basic and acidic residues" evidence="1">
    <location>
        <begin position="16"/>
        <end position="27"/>
    </location>
</feature>
<evidence type="ECO:0000313" key="3">
    <source>
        <dbReference type="Proteomes" id="UP001283361"/>
    </source>
</evidence>
<dbReference type="Proteomes" id="UP001283361">
    <property type="component" value="Unassembled WGS sequence"/>
</dbReference>
<comment type="caution">
    <text evidence="2">The sequence shown here is derived from an EMBL/GenBank/DDBJ whole genome shotgun (WGS) entry which is preliminary data.</text>
</comment>
<feature type="region of interest" description="Disordered" evidence="1">
    <location>
        <begin position="1"/>
        <end position="27"/>
    </location>
</feature>
<sequence length="166" mass="18898">MAGPRKLPRFPAPPQADRENTVSVKESKFTPYKTGSPYLSELWFPREKITKVEGNFETLSDRLDRTLSQNMDAVQSRGGTLEISVLERVSSVETEFSRVSRLEDRVSSILLSESPDTSSDVVQSLADMERRLDDMRAELDQMNVSKTVSAESGHREKRRTRWAVDF</sequence>
<evidence type="ECO:0000313" key="2">
    <source>
        <dbReference type="EMBL" id="KAK3739877.1"/>
    </source>
</evidence>
<evidence type="ECO:0000256" key="1">
    <source>
        <dbReference type="SAM" id="MobiDB-lite"/>
    </source>
</evidence>
<organism evidence="2 3">
    <name type="scientific">Elysia crispata</name>
    <name type="common">lettuce slug</name>
    <dbReference type="NCBI Taxonomy" id="231223"/>
    <lineage>
        <taxon>Eukaryota</taxon>
        <taxon>Metazoa</taxon>
        <taxon>Spiralia</taxon>
        <taxon>Lophotrochozoa</taxon>
        <taxon>Mollusca</taxon>
        <taxon>Gastropoda</taxon>
        <taxon>Heterobranchia</taxon>
        <taxon>Euthyneura</taxon>
        <taxon>Panpulmonata</taxon>
        <taxon>Sacoglossa</taxon>
        <taxon>Placobranchoidea</taxon>
        <taxon>Plakobranchidae</taxon>
        <taxon>Elysia</taxon>
    </lineage>
</organism>
<gene>
    <name evidence="2" type="ORF">RRG08_020320</name>
</gene>
<dbReference type="AlphaFoldDB" id="A0AAE0YBF8"/>
<dbReference type="EMBL" id="JAWDGP010006500">
    <property type="protein sequence ID" value="KAK3739877.1"/>
    <property type="molecule type" value="Genomic_DNA"/>
</dbReference>
<reference evidence="2" key="1">
    <citation type="journal article" date="2023" name="G3 (Bethesda)">
        <title>A reference genome for the long-term kleptoplast-retaining sea slug Elysia crispata morphotype clarki.</title>
        <authorList>
            <person name="Eastman K.E."/>
            <person name="Pendleton A.L."/>
            <person name="Shaikh M.A."/>
            <person name="Suttiyut T."/>
            <person name="Ogas R."/>
            <person name="Tomko P."/>
            <person name="Gavelis G."/>
            <person name="Widhalm J.R."/>
            <person name="Wisecaver J.H."/>
        </authorList>
    </citation>
    <scope>NUCLEOTIDE SEQUENCE</scope>
    <source>
        <strain evidence="2">ECLA1</strain>
    </source>
</reference>
<protein>
    <submittedName>
        <fullName evidence="2">Uncharacterized protein</fullName>
    </submittedName>
</protein>
<name>A0AAE0YBF8_9GAST</name>
<keyword evidence="3" id="KW-1185">Reference proteome</keyword>
<proteinExistence type="predicted"/>
<accession>A0AAE0YBF8</accession>